<evidence type="ECO:0000256" key="1">
    <source>
        <dbReference type="SAM" id="MobiDB-lite"/>
    </source>
</evidence>
<dbReference type="EMBL" id="CADCUW010000338">
    <property type="protein sequence ID" value="CAA9424068.1"/>
    <property type="molecule type" value="Genomic_DNA"/>
</dbReference>
<sequence length="212" mass="24139">ARRDHLRPLRRRRPGAAPGAGAGRLLRHRARHRGWPPRRARLLPRHRGRHAPARGLRRRRALGHSRLVGHGFRGREVDGGRLPRLPRAQEALRQRRKRRTRRGGTGAAGARLRAGRARAGPQPEGGALLPGFSAAVRGPFTRARVGPDPAPRHDPRRYRLLYRRPLRPARRLGRRLVEAARHRPPPDRALPLRRRLPRPRRGERGDRLGKGL</sequence>
<organism evidence="2">
    <name type="scientific">uncultured Rubrobacteraceae bacterium</name>
    <dbReference type="NCBI Taxonomy" id="349277"/>
    <lineage>
        <taxon>Bacteria</taxon>
        <taxon>Bacillati</taxon>
        <taxon>Actinomycetota</taxon>
        <taxon>Rubrobacteria</taxon>
        <taxon>Rubrobacterales</taxon>
        <taxon>Rubrobacteraceae</taxon>
        <taxon>environmental samples</taxon>
    </lineage>
</organism>
<feature type="region of interest" description="Disordered" evidence="1">
    <location>
        <begin position="1"/>
        <end position="36"/>
    </location>
</feature>
<protein>
    <submittedName>
        <fullName evidence="2">Uncharacterized protein</fullName>
    </submittedName>
</protein>
<feature type="non-terminal residue" evidence="2">
    <location>
        <position position="212"/>
    </location>
</feature>
<feature type="region of interest" description="Disordered" evidence="1">
    <location>
        <begin position="179"/>
        <end position="212"/>
    </location>
</feature>
<name>A0A6J4PUT0_9ACTN</name>
<evidence type="ECO:0000313" key="2">
    <source>
        <dbReference type="EMBL" id="CAA9424068.1"/>
    </source>
</evidence>
<accession>A0A6J4PUT0</accession>
<feature type="region of interest" description="Disordered" evidence="1">
    <location>
        <begin position="90"/>
        <end position="128"/>
    </location>
</feature>
<reference evidence="2" key="1">
    <citation type="submission" date="2020-02" db="EMBL/GenBank/DDBJ databases">
        <authorList>
            <person name="Meier V. D."/>
        </authorList>
    </citation>
    <scope>NUCLEOTIDE SEQUENCE</scope>
    <source>
        <strain evidence="2">AVDCRST_MAG01</strain>
    </source>
</reference>
<gene>
    <name evidence="2" type="ORF">AVDCRST_MAG01-01-2469</name>
</gene>
<feature type="compositionally biased region" description="Basic and acidic residues" evidence="1">
    <location>
        <begin position="200"/>
        <end position="212"/>
    </location>
</feature>
<feature type="non-terminal residue" evidence="2">
    <location>
        <position position="1"/>
    </location>
</feature>
<proteinExistence type="predicted"/>
<feature type="compositionally biased region" description="Basic residues" evidence="1">
    <location>
        <begin position="25"/>
        <end position="36"/>
    </location>
</feature>
<dbReference type="AlphaFoldDB" id="A0A6J4PUT0"/>
<feature type="compositionally biased region" description="Low complexity" evidence="1">
    <location>
        <begin position="108"/>
        <end position="127"/>
    </location>
</feature>